<dbReference type="AlphaFoldDB" id="A0A075GM28"/>
<keyword evidence="1" id="KW-1133">Transmembrane helix</keyword>
<feature type="transmembrane region" description="Helical" evidence="1">
    <location>
        <begin position="157"/>
        <end position="176"/>
    </location>
</feature>
<evidence type="ECO:0000256" key="1">
    <source>
        <dbReference type="SAM" id="Phobius"/>
    </source>
</evidence>
<keyword evidence="1" id="KW-0472">Membrane</keyword>
<dbReference type="EMBL" id="KF900723">
    <property type="protein sequence ID" value="AIF04919.1"/>
    <property type="molecule type" value="Genomic_DNA"/>
</dbReference>
<proteinExistence type="predicted"/>
<evidence type="ECO:0008006" key="3">
    <source>
        <dbReference type="Google" id="ProtNLM"/>
    </source>
</evidence>
<sequence length="184" mass="19617">MLHHLTHCASIIPLLLLLLLSLVSTGVSAHGEADEEASALEEFLASSKTRTATAFLHSVGAILLTTGLVVLLVMLRQPSLELEPNTLVANRLVLAGIAMNLTGGLMRLFEPGHPSLLEFMENRWVTMLATKHLLLLVTYAASIVATRSTVDRERRRLAVLVAIGGVIVVSILGAAADVLTPGED</sequence>
<reference evidence="2" key="1">
    <citation type="journal article" date="2014" name="Genome Biol. Evol.">
        <title>Pangenome evidence for extensive interdomain horizontal transfer affecting lineage core and shell genes in uncultured planktonic thaumarchaeota and euryarchaeota.</title>
        <authorList>
            <person name="Deschamps P."/>
            <person name="Zivanovic Y."/>
            <person name="Moreira D."/>
            <person name="Rodriguez-Valera F."/>
            <person name="Lopez-Garcia P."/>
        </authorList>
    </citation>
    <scope>NUCLEOTIDE SEQUENCE</scope>
</reference>
<feature type="transmembrane region" description="Helical" evidence="1">
    <location>
        <begin position="124"/>
        <end position="145"/>
    </location>
</feature>
<evidence type="ECO:0000313" key="2">
    <source>
        <dbReference type="EMBL" id="AIF04919.1"/>
    </source>
</evidence>
<keyword evidence="1" id="KW-0812">Transmembrane</keyword>
<name>A0A075GM28_9EURY</name>
<organism evidence="2">
    <name type="scientific">uncultured marine group II/III euryarchaeote KM3_177_C07</name>
    <dbReference type="NCBI Taxonomy" id="1457939"/>
    <lineage>
        <taxon>Archaea</taxon>
        <taxon>Methanobacteriati</taxon>
        <taxon>Methanobacteriota</taxon>
        <taxon>environmental samples</taxon>
    </lineage>
</organism>
<feature type="transmembrane region" description="Helical" evidence="1">
    <location>
        <begin position="87"/>
        <end position="109"/>
    </location>
</feature>
<accession>A0A075GM28</accession>
<protein>
    <recommendedName>
        <fullName evidence="3">Copper resistance protein D domain-containing protein</fullName>
    </recommendedName>
</protein>
<feature type="transmembrane region" description="Helical" evidence="1">
    <location>
        <begin position="53"/>
        <end position="75"/>
    </location>
</feature>